<sequence length="796" mass="91353">MSSEDEIVVVDNLSSDFDEPSSVQVIDGNKNFNTDLLSYIKQFYRSASQDNGLNYHIISVFGSQSTGKSTLLNKLFGTRFDVMDEVQRQQTTKGIWLGHANFIASSREATGFAQNDRNIFVMDVEGTDGRERGEDQDFERKSALFALSTSEVLIINLWENQVGLYQGANMGLLKTVFEVNLSIFAKNRQKCLLLFVIRDFSGVTPLKNLSETLIDELNKIWNQLNKPEGCEDVELTSFFDLKFASLGHKVFQIEQFTKDVGELGDRIVSDEIFSPDYHRNVPIDGWTIYAEQIWQQIDLNKDLDLPTQQILVARFRCDEIASGAYNLFEDSFNKIKFSDIEDMKEIASAMKNLREQGLEVYDEDASRYANNVYLDKREALLSKMDHKLLEIHDLQLSKFSKQAQNLFNDEVTNSKKSKKYNSFKEILENSMEKSLTFFIEISKILNIAEPFTETKHLNELKELLSSTSDSLKLKERENLIFRIRKKFQSTFKEQLLDSIHKPEADSWDKILSNFNSTSSELLSKYKKGPSSYDFELGLSEDMNLKTYVDIRKTLWVKFRDILHDSISEDSVSRILRNLFEDEFRYDDNGLPKLWRNISEVDSQFTKARTNALKALPILSNAVLSSTNSEIIPDVDITHEDDYEIDENELAGSHNFSHLLSNRQQQNILNKVKREMDAIYVEAKRSIVQNTTSIPLYFYGLLVVLGWNEFMAILNRPLLFIGLILLVSGVYIAYNTQTLGPIISVLQAMLDQTKKVAKERLRELVAEDGVPVKSQIPKESKENIELDSLDDKGKKLE</sequence>
<comment type="caution">
    <text evidence="1">The sequence shown here is derived from an EMBL/GenBank/DDBJ whole genome shotgun (WGS) entry which is preliminary data.</text>
</comment>
<dbReference type="Proteomes" id="UP001165101">
    <property type="component" value="Unassembled WGS sequence"/>
</dbReference>
<reference evidence="1" key="1">
    <citation type="submission" date="2023-04" db="EMBL/GenBank/DDBJ databases">
        <title>Candida boidinii NBRC 1967.</title>
        <authorList>
            <person name="Ichikawa N."/>
            <person name="Sato H."/>
            <person name="Tonouchi N."/>
        </authorList>
    </citation>
    <scope>NUCLEOTIDE SEQUENCE</scope>
    <source>
        <strain evidence="1">NBRC 1967</strain>
    </source>
</reference>
<organism evidence="1 2">
    <name type="scientific">Candida boidinii</name>
    <name type="common">Yeast</name>
    <dbReference type="NCBI Taxonomy" id="5477"/>
    <lineage>
        <taxon>Eukaryota</taxon>
        <taxon>Fungi</taxon>
        <taxon>Dikarya</taxon>
        <taxon>Ascomycota</taxon>
        <taxon>Saccharomycotina</taxon>
        <taxon>Pichiomycetes</taxon>
        <taxon>Pichiales</taxon>
        <taxon>Pichiaceae</taxon>
        <taxon>Ogataea</taxon>
        <taxon>Ogataea/Candida clade</taxon>
    </lineage>
</organism>
<accession>A0ACB5TK63</accession>
<name>A0ACB5TK63_CANBO</name>
<evidence type="ECO:0000313" key="1">
    <source>
        <dbReference type="EMBL" id="GME89904.1"/>
    </source>
</evidence>
<dbReference type="EMBL" id="BSXV01000624">
    <property type="protein sequence ID" value="GME89904.1"/>
    <property type="molecule type" value="Genomic_DNA"/>
</dbReference>
<protein>
    <submittedName>
        <fullName evidence="1">Unnamed protein product</fullName>
    </submittedName>
</protein>
<proteinExistence type="predicted"/>
<keyword evidence="2" id="KW-1185">Reference proteome</keyword>
<gene>
    <name evidence="1" type="ORF">Cboi01_000161000</name>
</gene>
<evidence type="ECO:0000313" key="2">
    <source>
        <dbReference type="Proteomes" id="UP001165101"/>
    </source>
</evidence>